<dbReference type="EMBL" id="JACGXN010000001">
    <property type="protein sequence ID" value="MBA8876652.1"/>
    <property type="molecule type" value="Genomic_DNA"/>
</dbReference>
<evidence type="ECO:0000313" key="2">
    <source>
        <dbReference type="Proteomes" id="UP000549052"/>
    </source>
</evidence>
<gene>
    <name evidence="1" type="ORF">FHW16_000334</name>
</gene>
<dbReference type="AlphaFoldDB" id="A0A839ECH4"/>
<dbReference type="Proteomes" id="UP000549052">
    <property type="component" value="Unassembled WGS sequence"/>
</dbReference>
<protein>
    <submittedName>
        <fullName evidence="1">Uncharacterized protein YjiS (DUF1127 family)</fullName>
    </submittedName>
</protein>
<dbReference type="RefSeq" id="WP_182547426.1">
    <property type="nucleotide sequence ID" value="NZ_JACGXN010000001.1"/>
</dbReference>
<keyword evidence="2" id="KW-1185">Reference proteome</keyword>
<organism evidence="1 2">
    <name type="scientific">Phyllobacterium myrsinacearum</name>
    <dbReference type="NCBI Taxonomy" id="28101"/>
    <lineage>
        <taxon>Bacteria</taxon>
        <taxon>Pseudomonadati</taxon>
        <taxon>Pseudomonadota</taxon>
        <taxon>Alphaproteobacteria</taxon>
        <taxon>Hyphomicrobiales</taxon>
        <taxon>Phyllobacteriaceae</taxon>
        <taxon>Phyllobacterium</taxon>
    </lineage>
</organism>
<sequence>MSIFPLFSNLWRIWVAVNCEARQLQALQDKPGEHLLRDAGITRHEIAGIMRCYRLRRLLAALVR</sequence>
<accession>A0A839ECH4</accession>
<comment type="caution">
    <text evidence="1">The sequence shown here is derived from an EMBL/GenBank/DDBJ whole genome shotgun (WGS) entry which is preliminary data.</text>
</comment>
<proteinExistence type="predicted"/>
<name>A0A839ECH4_9HYPH</name>
<evidence type="ECO:0000313" key="1">
    <source>
        <dbReference type="EMBL" id="MBA8876652.1"/>
    </source>
</evidence>
<reference evidence="1 2" key="1">
    <citation type="submission" date="2020-07" db="EMBL/GenBank/DDBJ databases">
        <title>Genomic Encyclopedia of Type Strains, Phase IV (KMG-V): Genome sequencing to study the core and pangenomes of soil and plant-associated prokaryotes.</title>
        <authorList>
            <person name="Whitman W."/>
        </authorList>
    </citation>
    <scope>NUCLEOTIDE SEQUENCE [LARGE SCALE GENOMIC DNA]</scope>
    <source>
        <strain evidence="1 2">AN3</strain>
    </source>
</reference>